<feature type="domain" description="HTH araC/xylS-type" evidence="4">
    <location>
        <begin position="180"/>
        <end position="277"/>
    </location>
</feature>
<reference evidence="5 6" key="1">
    <citation type="submission" date="2011-08" db="EMBL/GenBank/DDBJ databases">
        <title>The Genome Sequence of Clostridium hathewayi WAL-18680.</title>
        <authorList>
            <consortium name="The Broad Institute Genome Sequencing Platform"/>
            <person name="Earl A."/>
            <person name="Ward D."/>
            <person name="Feldgarden M."/>
            <person name="Gevers D."/>
            <person name="Finegold S.M."/>
            <person name="Summanen P.H."/>
            <person name="Molitoris D.R."/>
            <person name="Song M."/>
            <person name="Daigneault M."/>
            <person name="Allen-Vercoe E."/>
            <person name="Young S.K."/>
            <person name="Zeng Q."/>
            <person name="Gargeya S."/>
            <person name="Fitzgerald M."/>
            <person name="Haas B."/>
            <person name="Abouelleil A."/>
            <person name="Alvarado L."/>
            <person name="Arachchi H.M."/>
            <person name="Berlin A."/>
            <person name="Brown A."/>
            <person name="Chapman S.B."/>
            <person name="Chen Z."/>
            <person name="Dunbar C."/>
            <person name="Freedman E."/>
            <person name="Gearin G."/>
            <person name="Gellesch M."/>
            <person name="Goldberg J."/>
            <person name="Griggs A."/>
            <person name="Gujja S."/>
            <person name="Heiman D."/>
            <person name="Howarth C."/>
            <person name="Larson L."/>
            <person name="Lui A."/>
            <person name="MacDonald P.J.P."/>
            <person name="Montmayeur A."/>
            <person name="Murphy C."/>
            <person name="Neiman D."/>
            <person name="Pearson M."/>
            <person name="Priest M."/>
            <person name="Roberts A."/>
            <person name="Saif S."/>
            <person name="Shea T."/>
            <person name="Shenoy N."/>
            <person name="Sisk P."/>
            <person name="Stolte C."/>
            <person name="Sykes S."/>
            <person name="Wortman J."/>
            <person name="Nusbaum C."/>
            <person name="Birren B."/>
        </authorList>
    </citation>
    <scope>NUCLEOTIDE SEQUENCE [LARGE SCALE GENOMIC DNA]</scope>
    <source>
        <strain evidence="5 6">WAL-18680</strain>
    </source>
</reference>
<dbReference type="SUPFAM" id="SSF46689">
    <property type="entry name" value="Homeodomain-like"/>
    <property type="match status" value="2"/>
</dbReference>
<keyword evidence="6" id="KW-1185">Reference proteome</keyword>
<dbReference type="PATRIC" id="fig|742737.3.peg.3268"/>
<accession>G5IIG3</accession>
<dbReference type="SMART" id="SM00342">
    <property type="entry name" value="HTH_ARAC"/>
    <property type="match status" value="1"/>
</dbReference>
<protein>
    <recommendedName>
        <fullName evidence="4">HTH araC/xylS-type domain-containing protein</fullName>
    </recommendedName>
</protein>
<dbReference type="HOGENOM" id="CLU_000445_88_3_9"/>
<dbReference type="PROSITE" id="PS01124">
    <property type="entry name" value="HTH_ARAC_FAMILY_2"/>
    <property type="match status" value="1"/>
</dbReference>
<dbReference type="Gene3D" id="1.10.10.60">
    <property type="entry name" value="Homeodomain-like"/>
    <property type="match status" value="2"/>
</dbReference>
<organism evidence="5 6">
    <name type="scientific">Hungatella hathewayi WAL-18680</name>
    <dbReference type="NCBI Taxonomy" id="742737"/>
    <lineage>
        <taxon>Bacteria</taxon>
        <taxon>Bacillati</taxon>
        <taxon>Bacillota</taxon>
        <taxon>Clostridia</taxon>
        <taxon>Lachnospirales</taxon>
        <taxon>Lachnospiraceae</taxon>
        <taxon>Hungatella</taxon>
    </lineage>
</organism>
<dbReference type="Pfam" id="PF02311">
    <property type="entry name" value="AraC_binding"/>
    <property type="match status" value="1"/>
</dbReference>
<keyword evidence="1" id="KW-0805">Transcription regulation</keyword>
<evidence type="ECO:0000259" key="4">
    <source>
        <dbReference type="PROSITE" id="PS01124"/>
    </source>
</evidence>
<gene>
    <name evidence="5" type="ORF">HMPREF9473_03291</name>
</gene>
<dbReference type="PROSITE" id="PS00041">
    <property type="entry name" value="HTH_ARAC_FAMILY_1"/>
    <property type="match status" value="1"/>
</dbReference>
<dbReference type="PANTHER" id="PTHR43280">
    <property type="entry name" value="ARAC-FAMILY TRANSCRIPTIONAL REGULATOR"/>
    <property type="match status" value="1"/>
</dbReference>
<dbReference type="RefSeq" id="WP_006781270.1">
    <property type="nucleotide sequence ID" value="NZ_CP040506.1"/>
</dbReference>
<evidence type="ECO:0000256" key="1">
    <source>
        <dbReference type="ARBA" id="ARBA00023015"/>
    </source>
</evidence>
<dbReference type="SUPFAM" id="SSF51215">
    <property type="entry name" value="Regulatory protein AraC"/>
    <property type="match status" value="1"/>
</dbReference>
<evidence type="ECO:0000313" key="6">
    <source>
        <dbReference type="Proteomes" id="UP000005384"/>
    </source>
</evidence>
<dbReference type="EMBL" id="ADLN01000092">
    <property type="protein sequence ID" value="EHI58598.1"/>
    <property type="molecule type" value="Genomic_DNA"/>
</dbReference>
<evidence type="ECO:0000256" key="3">
    <source>
        <dbReference type="ARBA" id="ARBA00023163"/>
    </source>
</evidence>
<evidence type="ECO:0000313" key="5">
    <source>
        <dbReference type="EMBL" id="EHI58598.1"/>
    </source>
</evidence>
<dbReference type="InterPro" id="IPR014710">
    <property type="entry name" value="RmlC-like_jellyroll"/>
</dbReference>
<dbReference type="GO" id="GO:0003700">
    <property type="term" value="F:DNA-binding transcription factor activity"/>
    <property type="evidence" value="ECO:0007669"/>
    <property type="project" value="InterPro"/>
</dbReference>
<dbReference type="Gene3D" id="2.60.120.10">
    <property type="entry name" value="Jelly Rolls"/>
    <property type="match status" value="1"/>
</dbReference>
<dbReference type="AlphaFoldDB" id="G5IIG3"/>
<sequence>MEDTHDYIPDRKPVTCRSITAMEAAHRDFHFHEHYEIYLLLEGEIAYYVEQSRCPMKPGDLILFTDQEIHKAVNLKDTPYTRMVIHIDPLYVWQFCTSQTNLLRCFHQHRPGVNNIISLTPEQLALFQECFHQMEESQVSEEYGADIQGIAALMRLLLMINETFLFLPDQDPEFYSHRLQPVMAYIDSHLAEPITLDSIAQVCSLDKYYLSHLFKRETGSTIFQYILVKRIAMARELLSMGTSVAETCVQSGFGDYANFIRTFKKVTGNSPGHFKKMSRDAL</sequence>
<dbReference type="InterPro" id="IPR018062">
    <property type="entry name" value="HTH_AraC-typ_CS"/>
</dbReference>
<dbReference type="Pfam" id="PF12833">
    <property type="entry name" value="HTH_18"/>
    <property type="match status" value="1"/>
</dbReference>
<dbReference type="Proteomes" id="UP000005384">
    <property type="component" value="Unassembled WGS sequence"/>
</dbReference>
<evidence type="ECO:0000256" key="2">
    <source>
        <dbReference type="ARBA" id="ARBA00023125"/>
    </source>
</evidence>
<dbReference type="InterPro" id="IPR018060">
    <property type="entry name" value="HTH_AraC"/>
</dbReference>
<proteinExistence type="predicted"/>
<dbReference type="InterPro" id="IPR003313">
    <property type="entry name" value="AraC-bd"/>
</dbReference>
<comment type="caution">
    <text evidence="5">The sequence shown here is derived from an EMBL/GenBank/DDBJ whole genome shotgun (WGS) entry which is preliminary data.</text>
</comment>
<dbReference type="PANTHER" id="PTHR43280:SF2">
    <property type="entry name" value="HTH-TYPE TRANSCRIPTIONAL REGULATOR EXSA"/>
    <property type="match status" value="1"/>
</dbReference>
<dbReference type="GO" id="GO:0043565">
    <property type="term" value="F:sequence-specific DNA binding"/>
    <property type="evidence" value="ECO:0007669"/>
    <property type="project" value="InterPro"/>
</dbReference>
<name>G5IIG3_9FIRM</name>
<dbReference type="InterPro" id="IPR037923">
    <property type="entry name" value="HTH-like"/>
</dbReference>
<keyword evidence="2" id="KW-0238">DNA-binding</keyword>
<dbReference type="InterPro" id="IPR009057">
    <property type="entry name" value="Homeodomain-like_sf"/>
</dbReference>
<keyword evidence="3" id="KW-0804">Transcription</keyword>